<dbReference type="EMBL" id="JANPWB010000006">
    <property type="protein sequence ID" value="KAJ1175119.1"/>
    <property type="molecule type" value="Genomic_DNA"/>
</dbReference>
<accession>A0AAV7TGQ0</accession>
<evidence type="ECO:0000256" key="1">
    <source>
        <dbReference type="SAM" id="MobiDB-lite"/>
    </source>
</evidence>
<proteinExistence type="predicted"/>
<feature type="region of interest" description="Disordered" evidence="1">
    <location>
        <begin position="119"/>
        <end position="157"/>
    </location>
</feature>
<reference evidence="2" key="1">
    <citation type="journal article" date="2022" name="bioRxiv">
        <title>Sequencing and chromosome-scale assembly of the giantPleurodeles waltlgenome.</title>
        <authorList>
            <person name="Brown T."/>
            <person name="Elewa A."/>
            <person name="Iarovenko S."/>
            <person name="Subramanian E."/>
            <person name="Araus A.J."/>
            <person name="Petzold A."/>
            <person name="Susuki M."/>
            <person name="Suzuki K.-i.T."/>
            <person name="Hayashi T."/>
            <person name="Toyoda A."/>
            <person name="Oliveira C."/>
            <person name="Osipova E."/>
            <person name="Leigh N.D."/>
            <person name="Simon A."/>
            <person name="Yun M.H."/>
        </authorList>
    </citation>
    <scope>NUCLEOTIDE SEQUENCE</scope>
    <source>
        <strain evidence="2">20211129_DDA</strain>
        <tissue evidence="2">Liver</tissue>
    </source>
</reference>
<organism evidence="2 3">
    <name type="scientific">Pleurodeles waltl</name>
    <name type="common">Iberian ribbed newt</name>
    <dbReference type="NCBI Taxonomy" id="8319"/>
    <lineage>
        <taxon>Eukaryota</taxon>
        <taxon>Metazoa</taxon>
        <taxon>Chordata</taxon>
        <taxon>Craniata</taxon>
        <taxon>Vertebrata</taxon>
        <taxon>Euteleostomi</taxon>
        <taxon>Amphibia</taxon>
        <taxon>Batrachia</taxon>
        <taxon>Caudata</taxon>
        <taxon>Salamandroidea</taxon>
        <taxon>Salamandridae</taxon>
        <taxon>Pleurodelinae</taxon>
        <taxon>Pleurodeles</taxon>
    </lineage>
</organism>
<protein>
    <submittedName>
        <fullName evidence="2">Uncharacterized protein</fullName>
    </submittedName>
</protein>
<gene>
    <name evidence="2" type="ORF">NDU88_000410</name>
</gene>
<keyword evidence="3" id="KW-1185">Reference proteome</keyword>
<name>A0AAV7TGQ0_PLEWA</name>
<feature type="compositionally biased region" description="Basic and acidic residues" evidence="1">
    <location>
        <begin position="120"/>
        <end position="157"/>
    </location>
</feature>
<comment type="caution">
    <text evidence="2">The sequence shown here is derived from an EMBL/GenBank/DDBJ whole genome shotgun (WGS) entry which is preliminary data.</text>
</comment>
<evidence type="ECO:0000313" key="2">
    <source>
        <dbReference type="EMBL" id="KAJ1175119.1"/>
    </source>
</evidence>
<dbReference type="AlphaFoldDB" id="A0AAV7TGQ0"/>
<dbReference type="Proteomes" id="UP001066276">
    <property type="component" value="Chromosome 3_2"/>
</dbReference>
<sequence length="157" mass="17186">MNGSVQPPTGRTGGRLLCRFASFFIAVFPGARVNRHAFYQPRVRLILSARFQTRTSDRRGISVPARSVASEAAVSERRLFTNSLAQSRNAISGRGLAAIHDGRLRAELRTAAALGALRGTPERSGADIGARDDERPTSVTRGEHHPQRRWAERGEQA</sequence>
<evidence type="ECO:0000313" key="3">
    <source>
        <dbReference type="Proteomes" id="UP001066276"/>
    </source>
</evidence>